<dbReference type="STRING" id="1006006.Mcup_1002"/>
<evidence type="ECO:0000256" key="1">
    <source>
        <dbReference type="SAM" id="Phobius"/>
    </source>
</evidence>
<dbReference type="PATRIC" id="fig|1006006.8.peg.994"/>
<dbReference type="EMBL" id="CP002656">
    <property type="protein sequence ID" value="AEB95107.1"/>
    <property type="molecule type" value="Genomic_DNA"/>
</dbReference>
<keyword evidence="1" id="KW-0472">Membrane</keyword>
<organism evidence="2 3">
    <name type="scientific">Metallosphaera cuprina (strain Ar-4)</name>
    <dbReference type="NCBI Taxonomy" id="1006006"/>
    <lineage>
        <taxon>Archaea</taxon>
        <taxon>Thermoproteota</taxon>
        <taxon>Thermoprotei</taxon>
        <taxon>Sulfolobales</taxon>
        <taxon>Sulfolobaceae</taxon>
        <taxon>Metallosphaera</taxon>
    </lineage>
</organism>
<dbReference type="HOGENOM" id="CLU_1536656_0_0_2"/>
<dbReference type="eggNOG" id="arCOG08324">
    <property type="taxonomic scope" value="Archaea"/>
</dbReference>
<evidence type="ECO:0000313" key="3">
    <source>
        <dbReference type="Proteomes" id="UP000007812"/>
    </source>
</evidence>
<dbReference type="RefSeq" id="WP_013737605.1">
    <property type="nucleotide sequence ID" value="NC_015435.1"/>
</dbReference>
<keyword evidence="3" id="KW-1185">Reference proteome</keyword>
<feature type="transmembrane region" description="Helical" evidence="1">
    <location>
        <begin position="152"/>
        <end position="171"/>
    </location>
</feature>
<proteinExistence type="predicted"/>
<evidence type="ECO:0000313" key="2">
    <source>
        <dbReference type="EMBL" id="AEB95107.1"/>
    </source>
</evidence>
<dbReference type="KEGG" id="mcn:Mcup_1002"/>
<keyword evidence="1" id="KW-0812">Transmembrane</keyword>
<sequence>MKFGTLILSLGVALLVLSTTSINAHVSYTLVLTRNPVTFYVPSTVTGHVSLIENATNTSAYVIVYHEGEKIVKLPYSFTLSPGNYTIRGYEEVSKVIVNKVVKLNESLSCGNVSTEKVIPEEIENVSSQLVYPVYVHLSIQRMNLVRSPEEVGIVGFAMILFGIALIALRFKRE</sequence>
<keyword evidence="1" id="KW-1133">Transmembrane helix</keyword>
<accession>F4G2Q9</accession>
<dbReference type="GeneID" id="10493193"/>
<dbReference type="Proteomes" id="UP000007812">
    <property type="component" value="Chromosome"/>
</dbReference>
<reference evidence="2 3" key="1">
    <citation type="journal article" date="2011" name="J. Bacteriol.">
        <title>Complete genome sequence of Metallosphaera cuprina, a metal sulfide-oxidizing archaeon from a hot spring.</title>
        <authorList>
            <person name="Liu L.J."/>
            <person name="You X.Y."/>
            <person name="Zheng H."/>
            <person name="Wang S."/>
            <person name="Jiang C.Y."/>
            <person name="Liu S.J."/>
        </authorList>
    </citation>
    <scope>NUCLEOTIDE SEQUENCE [LARGE SCALE GENOMIC DNA]</scope>
    <source>
        <strain evidence="2 3">Ar-4</strain>
    </source>
</reference>
<name>F4G2Q9_METCR</name>
<protein>
    <submittedName>
        <fullName evidence="2">Uncharacterized protein</fullName>
    </submittedName>
</protein>
<dbReference type="OrthoDB" id="34758at2157"/>
<dbReference type="AlphaFoldDB" id="F4G2Q9"/>
<gene>
    <name evidence="2" type="ordered locus">Mcup_1002</name>
</gene>